<keyword evidence="4" id="KW-1185">Reference proteome</keyword>
<keyword evidence="1" id="KW-0472">Membrane</keyword>
<evidence type="ECO:0000259" key="2">
    <source>
        <dbReference type="PROSITE" id="PS50006"/>
    </source>
</evidence>
<comment type="caution">
    <text evidence="3">The sequence shown here is derived from an EMBL/GenBank/DDBJ whole genome shotgun (WGS) entry which is preliminary data.</text>
</comment>
<dbReference type="SUPFAM" id="SSF49879">
    <property type="entry name" value="SMAD/FHA domain"/>
    <property type="match status" value="1"/>
</dbReference>
<organism evidence="3 4">
    <name type="scientific">Pseudoxanthomonas composti</name>
    <dbReference type="NCBI Taxonomy" id="2137479"/>
    <lineage>
        <taxon>Bacteria</taxon>
        <taxon>Pseudomonadati</taxon>
        <taxon>Pseudomonadota</taxon>
        <taxon>Gammaproteobacteria</taxon>
        <taxon>Lysobacterales</taxon>
        <taxon>Lysobacteraceae</taxon>
        <taxon>Pseudoxanthomonas</taxon>
    </lineage>
</organism>
<dbReference type="EMBL" id="SAWZ01000002">
    <property type="protein sequence ID" value="RXR07600.1"/>
    <property type="molecule type" value="Genomic_DNA"/>
</dbReference>
<accession>A0A4Q1JYW1</accession>
<keyword evidence="1" id="KW-0812">Transmembrane</keyword>
<reference evidence="3 4" key="1">
    <citation type="submission" date="2019-01" db="EMBL/GenBank/DDBJ databases">
        <title>Pseudoxanthomonas composti sp. nov., isolated from compost.</title>
        <authorList>
            <person name="Yang G."/>
        </authorList>
    </citation>
    <scope>NUCLEOTIDE SEQUENCE [LARGE SCALE GENOMIC DNA]</scope>
    <source>
        <strain evidence="3 4">GSS15</strain>
    </source>
</reference>
<dbReference type="CDD" id="cd00060">
    <property type="entry name" value="FHA"/>
    <property type="match status" value="1"/>
</dbReference>
<feature type="domain" description="FHA" evidence="2">
    <location>
        <begin position="136"/>
        <end position="185"/>
    </location>
</feature>
<name>A0A4Q1JYW1_9GAMM</name>
<dbReference type="OrthoDB" id="5801518at2"/>
<dbReference type="SMART" id="SM00240">
    <property type="entry name" value="FHA"/>
    <property type="match status" value="1"/>
</dbReference>
<dbReference type="Pfam" id="PF00498">
    <property type="entry name" value="FHA"/>
    <property type="match status" value="1"/>
</dbReference>
<dbReference type="RefSeq" id="WP_129470410.1">
    <property type="nucleotide sequence ID" value="NZ_SAWZ01000002.1"/>
</dbReference>
<keyword evidence="1" id="KW-1133">Transmembrane helix</keyword>
<protein>
    <submittedName>
        <fullName evidence="3">FHA domain-containing protein</fullName>
    </submittedName>
</protein>
<gene>
    <name evidence="3" type="ORF">EPA99_06205</name>
</gene>
<evidence type="ECO:0000256" key="1">
    <source>
        <dbReference type="SAM" id="Phobius"/>
    </source>
</evidence>
<dbReference type="PROSITE" id="PS50006">
    <property type="entry name" value="FHA_DOMAIN"/>
    <property type="match status" value="1"/>
</dbReference>
<dbReference type="Gene3D" id="2.60.200.20">
    <property type="match status" value="1"/>
</dbReference>
<dbReference type="AlphaFoldDB" id="A0A4Q1JYW1"/>
<dbReference type="InterPro" id="IPR008984">
    <property type="entry name" value="SMAD_FHA_dom_sf"/>
</dbReference>
<dbReference type="Proteomes" id="UP000289784">
    <property type="component" value="Unassembled WGS sequence"/>
</dbReference>
<sequence>MRNLILHFPQRQQPDYPLGTGVHRVVREASGHVGVGDHVQGALLAQLCVDRRGLWLQVASGMRGLHVNGRAVHRVAQLRAGDALFADGVELRVRADVTAAPVGPGRRSMDVADPRIVLRGVGGRYHGRSIGLERPVTVGGDPASDIRLELPGSAAAHAILERQGDRVLLRDAGSADGSLVNGVRIREALLEAGDQVVFEPQARFVVEVPWGKAVENDLPPEVESGFSADLPAAAPVSVGRWPWLLLAALLIAGALAALLLFGAG</sequence>
<dbReference type="InterPro" id="IPR000253">
    <property type="entry name" value="FHA_dom"/>
</dbReference>
<evidence type="ECO:0000313" key="3">
    <source>
        <dbReference type="EMBL" id="RXR07600.1"/>
    </source>
</evidence>
<feature type="transmembrane region" description="Helical" evidence="1">
    <location>
        <begin position="241"/>
        <end position="261"/>
    </location>
</feature>
<evidence type="ECO:0000313" key="4">
    <source>
        <dbReference type="Proteomes" id="UP000289784"/>
    </source>
</evidence>
<proteinExistence type="predicted"/>